<feature type="domain" description="Alcohol dehydrogenase-like C-terminal" evidence="2">
    <location>
        <begin position="228"/>
        <end position="353"/>
    </location>
</feature>
<evidence type="ECO:0008006" key="6">
    <source>
        <dbReference type="Google" id="ProtNLM"/>
    </source>
</evidence>
<evidence type="ECO:0000256" key="1">
    <source>
        <dbReference type="ARBA" id="ARBA00023002"/>
    </source>
</evidence>
<dbReference type="InterPro" id="IPR011032">
    <property type="entry name" value="GroES-like_sf"/>
</dbReference>
<keyword evidence="1" id="KW-0560">Oxidoreductase</keyword>
<evidence type="ECO:0000313" key="5">
    <source>
        <dbReference type="Proteomes" id="UP001497453"/>
    </source>
</evidence>
<protein>
    <recommendedName>
        <fullName evidence="6">Enoyl reductase (ER) domain-containing protein</fullName>
    </recommendedName>
</protein>
<dbReference type="InterPro" id="IPR036291">
    <property type="entry name" value="NAD(P)-bd_dom_sf"/>
</dbReference>
<evidence type="ECO:0000259" key="3">
    <source>
        <dbReference type="Pfam" id="PF16884"/>
    </source>
</evidence>
<name>A0ABP1DR03_9APHY</name>
<dbReference type="Gene3D" id="3.40.50.720">
    <property type="entry name" value="NAD(P)-binding Rossmann-like Domain"/>
    <property type="match status" value="1"/>
</dbReference>
<dbReference type="CDD" id="cd05288">
    <property type="entry name" value="PGDH"/>
    <property type="match status" value="1"/>
</dbReference>
<sequence>MYRLQQHSHDWTSGRPVFTTCPVGKTRVGQELIQGAIDPSIHFNQSPLIPIVSIMPVVTNGRVIYLGHPEGIYQPGVHTKYVEEQLDTDAVPLNGGILVKLLAISSDPYMRHRMRDPTIKMFAPPVTVGEPIDNFSVAKVVRSEDSAYSPGDYVIGYFSFEHYSVHPGHIKHEFKHCVKVPKIPGLPLSAFVGILGLTGRTAFTGWHLYAKKKAETSKTLFVSGGAGAVGTWLIEYVKAIHPHLKIIASAGTKPKVDLLKSLGTDVAFNYKEENAEKILAEHGPIDIYWDNVSGAQTDAALVNMSMFGLILACGAIAGLNKEDEGIVRHFEKIFERYLTVQGFLFRTGPDAERAFNEFDQEVFPLLQAGKIQNREHRFIGLQNSEKALLAVHTGENFGKAVIIVDEEGGEA</sequence>
<dbReference type="SUPFAM" id="SSF50129">
    <property type="entry name" value="GroES-like"/>
    <property type="match status" value="1"/>
</dbReference>
<evidence type="ECO:0000259" key="2">
    <source>
        <dbReference type="Pfam" id="PF00107"/>
    </source>
</evidence>
<evidence type="ECO:0000313" key="4">
    <source>
        <dbReference type="EMBL" id="CAL1710175.1"/>
    </source>
</evidence>
<keyword evidence="5" id="KW-1185">Reference proteome</keyword>
<dbReference type="Proteomes" id="UP001497453">
    <property type="component" value="Chromosome 5"/>
</dbReference>
<gene>
    <name evidence="4" type="ORF">GFSPODELE1_LOCUS7695</name>
</gene>
<dbReference type="EMBL" id="OZ037948">
    <property type="protein sequence ID" value="CAL1710175.1"/>
    <property type="molecule type" value="Genomic_DNA"/>
</dbReference>
<dbReference type="InterPro" id="IPR041694">
    <property type="entry name" value="ADH_N_2"/>
</dbReference>
<dbReference type="Pfam" id="PF00107">
    <property type="entry name" value="ADH_zinc_N"/>
    <property type="match status" value="1"/>
</dbReference>
<dbReference type="InterPro" id="IPR013149">
    <property type="entry name" value="ADH-like_C"/>
</dbReference>
<dbReference type="PANTHER" id="PTHR43205:SF7">
    <property type="entry name" value="PROSTAGLANDIN REDUCTASE 1"/>
    <property type="match status" value="1"/>
</dbReference>
<dbReference type="SUPFAM" id="SSF51735">
    <property type="entry name" value="NAD(P)-binding Rossmann-fold domains"/>
    <property type="match status" value="1"/>
</dbReference>
<dbReference type="Pfam" id="PF16884">
    <property type="entry name" value="ADH_N_2"/>
    <property type="match status" value="1"/>
</dbReference>
<feature type="domain" description="Oxidoreductase N-terminal" evidence="3">
    <location>
        <begin position="90"/>
        <end position="168"/>
    </location>
</feature>
<dbReference type="PANTHER" id="PTHR43205">
    <property type="entry name" value="PROSTAGLANDIN REDUCTASE"/>
    <property type="match status" value="1"/>
</dbReference>
<organism evidence="4 5">
    <name type="scientific">Somion occarium</name>
    <dbReference type="NCBI Taxonomy" id="3059160"/>
    <lineage>
        <taxon>Eukaryota</taxon>
        <taxon>Fungi</taxon>
        <taxon>Dikarya</taxon>
        <taxon>Basidiomycota</taxon>
        <taxon>Agaricomycotina</taxon>
        <taxon>Agaricomycetes</taxon>
        <taxon>Polyporales</taxon>
        <taxon>Cerrenaceae</taxon>
        <taxon>Somion</taxon>
    </lineage>
</organism>
<dbReference type="Gene3D" id="3.90.180.10">
    <property type="entry name" value="Medium-chain alcohol dehydrogenases, catalytic domain"/>
    <property type="match status" value="1"/>
</dbReference>
<reference evidence="5" key="1">
    <citation type="submission" date="2024-04" db="EMBL/GenBank/DDBJ databases">
        <authorList>
            <person name="Shaw F."/>
            <person name="Minotto A."/>
        </authorList>
    </citation>
    <scope>NUCLEOTIDE SEQUENCE [LARGE SCALE GENOMIC DNA]</scope>
</reference>
<accession>A0ABP1DR03</accession>
<dbReference type="InterPro" id="IPR045010">
    <property type="entry name" value="MDR_fam"/>
</dbReference>
<proteinExistence type="predicted"/>